<evidence type="ECO:0000259" key="1">
    <source>
        <dbReference type="Pfam" id="PF00931"/>
    </source>
</evidence>
<protein>
    <recommendedName>
        <fullName evidence="1">NB-ARC domain-containing protein</fullName>
    </recommendedName>
</protein>
<dbReference type="PANTHER" id="PTHR36766:SF64">
    <property type="entry name" value="OS12G0206100 PROTEIN"/>
    <property type="match status" value="1"/>
</dbReference>
<reference evidence="3" key="1">
    <citation type="journal article" date="2013" name="Nature">
        <title>Draft genome of the wheat A-genome progenitor Triticum urartu.</title>
        <authorList>
            <person name="Ling H.Q."/>
            <person name="Zhao S."/>
            <person name="Liu D."/>
            <person name="Wang J."/>
            <person name="Sun H."/>
            <person name="Zhang C."/>
            <person name="Fan H."/>
            <person name="Li D."/>
            <person name="Dong L."/>
            <person name="Tao Y."/>
            <person name="Gao C."/>
            <person name="Wu H."/>
            <person name="Li Y."/>
            <person name="Cui Y."/>
            <person name="Guo X."/>
            <person name="Zheng S."/>
            <person name="Wang B."/>
            <person name="Yu K."/>
            <person name="Liang Q."/>
            <person name="Yang W."/>
            <person name="Lou X."/>
            <person name="Chen J."/>
            <person name="Feng M."/>
            <person name="Jian J."/>
            <person name="Zhang X."/>
            <person name="Luo G."/>
            <person name="Jiang Y."/>
            <person name="Liu J."/>
            <person name="Wang Z."/>
            <person name="Sha Y."/>
            <person name="Zhang B."/>
            <person name="Wu H."/>
            <person name="Tang D."/>
            <person name="Shen Q."/>
            <person name="Xue P."/>
            <person name="Zou S."/>
            <person name="Wang X."/>
            <person name="Liu X."/>
            <person name="Wang F."/>
            <person name="Yang Y."/>
            <person name="An X."/>
            <person name="Dong Z."/>
            <person name="Zhang K."/>
            <person name="Zhang X."/>
            <person name="Luo M.C."/>
            <person name="Dvorak J."/>
            <person name="Tong Y."/>
            <person name="Wang J."/>
            <person name="Yang H."/>
            <person name="Li Z."/>
            <person name="Wang D."/>
            <person name="Zhang A."/>
            <person name="Wang J."/>
        </authorList>
    </citation>
    <scope>NUCLEOTIDE SEQUENCE</scope>
    <source>
        <strain evidence="3">cv. G1812</strain>
    </source>
</reference>
<evidence type="ECO:0000313" key="2">
    <source>
        <dbReference type="EnsemblPlants" id="TuG1812G0600000618.01.T01.cds337878"/>
    </source>
</evidence>
<sequence>MKKILEAVTKEKPNADTLEALQQILKDKLGLNKVLLILDDVWEDSKMIEWETLMAPLRSIQRGSKILLTTRMRSVADMVTCVMRSRKDYLHLNGLNEDENFMLFKKYAFDGLNSEDYAHLLPIAEKIAKSFMAVLW</sequence>
<dbReference type="PANTHER" id="PTHR36766">
    <property type="entry name" value="PLANT BROAD-SPECTRUM MILDEW RESISTANCE PROTEIN RPW8"/>
    <property type="match status" value="1"/>
</dbReference>
<reference evidence="2" key="2">
    <citation type="submission" date="2018-03" db="EMBL/GenBank/DDBJ databases">
        <title>The Triticum urartu genome reveals the dynamic nature of wheat genome evolution.</title>
        <authorList>
            <person name="Ling H."/>
            <person name="Ma B."/>
            <person name="Shi X."/>
            <person name="Liu H."/>
            <person name="Dong L."/>
            <person name="Sun H."/>
            <person name="Cao Y."/>
            <person name="Gao Q."/>
            <person name="Zheng S."/>
            <person name="Li Y."/>
            <person name="Yu Y."/>
            <person name="Du H."/>
            <person name="Qi M."/>
            <person name="Li Y."/>
            <person name="Yu H."/>
            <person name="Cui Y."/>
            <person name="Wang N."/>
            <person name="Chen C."/>
            <person name="Wu H."/>
            <person name="Zhao Y."/>
            <person name="Zhang J."/>
            <person name="Li Y."/>
            <person name="Zhou W."/>
            <person name="Zhang B."/>
            <person name="Hu W."/>
            <person name="Eijk M."/>
            <person name="Tang J."/>
            <person name="Witsenboer H."/>
            <person name="Zhao S."/>
            <person name="Li Z."/>
            <person name="Zhang A."/>
            <person name="Wang D."/>
            <person name="Liang C."/>
        </authorList>
    </citation>
    <scope>NUCLEOTIDE SEQUENCE [LARGE SCALE GENOMIC DNA]</scope>
    <source>
        <strain evidence="2">cv. G1812</strain>
    </source>
</reference>
<keyword evidence="3" id="KW-1185">Reference proteome</keyword>
<dbReference type="Gene3D" id="3.40.50.300">
    <property type="entry name" value="P-loop containing nucleotide triphosphate hydrolases"/>
    <property type="match status" value="1"/>
</dbReference>
<dbReference type="GO" id="GO:0043531">
    <property type="term" value="F:ADP binding"/>
    <property type="evidence" value="ECO:0007669"/>
    <property type="project" value="InterPro"/>
</dbReference>
<dbReference type="InterPro" id="IPR027417">
    <property type="entry name" value="P-loop_NTPase"/>
</dbReference>
<dbReference type="Pfam" id="PF00931">
    <property type="entry name" value="NB-ARC"/>
    <property type="match status" value="1"/>
</dbReference>
<organism evidence="2 3">
    <name type="scientific">Triticum urartu</name>
    <name type="common">Red wild einkorn</name>
    <name type="synonym">Crithodium urartu</name>
    <dbReference type="NCBI Taxonomy" id="4572"/>
    <lineage>
        <taxon>Eukaryota</taxon>
        <taxon>Viridiplantae</taxon>
        <taxon>Streptophyta</taxon>
        <taxon>Embryophyta</taxon>
        <taxon>Tracheophyta</taxon>
        <taxon>Spermatophyta</taxon>
        <taxon>Magnoliopsida</taxon>
        <taxon>Liliopsida</taxon>
        <taxon>Poales</taxon>
        <taxon>Poaceae</taxon>
        <taxon>BOP clade</taxon>
        <taxon>Pooideae</taxon>
        <taxon>Triticodae</taxon>
        <taxon>Triticeae</taxon>
        <taxon>Triticinae</taxon>
        <taxon>Triticum</taxon>
    </lineage>
</organism>
<dbReference type="EnsemblPlants" id="TuG1812G0600000618.01.T01">
    <property type="protein sequence ID" value="TuG1812G0600000618.01.T01.cds337878"/>
    <property type="gene ID" value="TuG1812G0600000618.01"/>
</dbReference>
<dbReference type="Gramene" id="TuG1812G0600000618.01.T01">
    <property type="protein sequence ID" value="TuG1812G0600000618.01.T01.cds337878"/>
    <property type="gene ID" value="TuG1812G0600000618.01"/>
</dbReference>
<dbReference type="SUPFAM" id="SSF52540">
    <property type="entry name" value="P-loop containing nucleoside triphosphate hydrolases"/>
    <property type="match status" value="1"/>
</dbReference>
<evidence type="ECO:0000313" key="3">
    <source>
        <dbReference type="Proteomes" id="UP000015106"/>
    </source>
</evidence>
<dbReference type="Proteomes" id="UP000015106">
    <property type="component" value="Chromosome 6"/>
</dbReference>
<proteinExistence type="predicted"/>
<accession>A0A8R7QK49</accession>
<reference evidence="2" key="3">
    <citation type="submission" date="2022-06" db="UniProtKB">
        <authorList>
            <consortium name="EnsemblPlants"/>
        </authorList>
    </citation>
    <scope>IDENTIFICATION</scope>
</reference>
<dbReference type="InterPro" id="IPR002182">
    <property type="entry name" value="NB-ARC"/>
</dbReference>
<dbReference type="AlphaFoldDB" id="A0A8R7QK49"/>
<feature type="domain" description="NB-ARC" evidence="1">
    <location>
        <begin position="9"/>
        <end position="110"/>
    </location>
</feature>
<name>A0A8R7QK49_TRIUA</name>